<dbReference type="InterPro" id="IPR050536">
    <property type="entry name" value="DtxR_MntR_Metal-Reg"/>
</dbReference>
<proteinExistence type="inferred from homology"/>
<dbReference type="Pfam" id="PF04023">
    <property type="entry name" value="FeoA"/>
    <property type="match status" value="1"/>
</dbReference>
<evidence type="ECO:0000313" key="9">
    <source>
        <dbReference type="EMBL" id="SDG16615.1"/>
    </source>
</evidence>
<evidence type="ECO:0000256" key="6">
    <source>
        <dbReference type="ARBA" id="ARBA00023125"/>
    </source>
</evidence>
<dbReference type="InterPro" id="IPR007167">
    <property type="entry name" value="Fe-transptr_FeoA-like"/>
</dbReference>
<dbReference type="AlphaFoldDB" id="A0A1G7S0R9"/>
<keyword evidence="6" id="KW-0238">DNA-binding</keyword>
<dbReference type="InterPro" id="IPR001367">
    <property type="entry name" value="Fe_dep_repressor"/>
</dbReference>
<dbReference type="PANTHER" id="PTHR33238:SF7">
    <property type="entry name" value="IRON-DEPENDENT TRANSCRIPTIONAL REGULATOR"/>
    <property type="match status" value="1"/>
</dbReference>
<evidence type="ECO:0000256" key="1">
    <source>
        <dbReference type="ARBA" id="ARBA00004496"/>
    </source>
</evidence>
<dbReference type="InterPro" id="IPR022687">
    <property type="entry name" value="HTH_DTXR"/>
</dbReference>
<dbReference type="Gene3D" id="1.10.10.10">
    <property type="entry name" value="Winged helix-like DNA-binding domain superfamily/Winged helix DNA-binding domain"/>
    <property type="match status" value="1"/>
</dbReference>
<dbReference type="PROSITE" id="PS50944">
    <property type="entry name" value="HTH_DTXR"/>
    <property type="match status" value="1"/>
</dbReference>
<sequence>MPTDAVEDYLKAIYRIESRAGPPVSTSQIAEALDKTPATVTSMVETLSDRGLLSREKYKGVELTPAGEVAALEVVRRHRLIEAFLAEQLDYEPTEVHDEADALEHHVSEEFTRRVERVLDYPAADPHGDPIPPADLSTPEDAGATLVAALAPGERGTVARISDRDPDVLEFLVDAGITPETTVEVVDVTSFGLVTVRTSDGDEHGLPEAVADRVYVRRAAESGAASDGQEASDA</sequence>
<dbReference type="EMBL" id="FNBO01000018">
    <property type="protein sequence ID" value="SDG16615.1"/>
    <property type="molecule type" value="Genomic_DNA"/>
</dbReference>
<evidence type="ECO:0000256" key="2">
    <source>
        <dbReference type="ARBA" id="ARBA00007871"/>
    </source>
</evidence>
<dbReference type="InterPro" id="IPR038157">
    <property type="entry name" value="FeoA_core_dom"/>
</dbReference>
<feature type="domain" description="HTH dtxR-type" evidence="8">
    <location>
        <begin position="1"/>
        <end position="64"/>
    </location>
</feature>
<keyword evidence="10" id="KW-1185">Reference proteome</keyword>
<dbReference type="Pfam" id="PF01325">
    <property type="entry name" value="Fe_dep_repress"/>
    <property type="match status" value="1"/>
</dbReference>
<dbReference type="GO" id="GO:0005737">
    <property type="term" value="C:cytoplasm"/>
    <property type="evidence" value="ECO:0007669"/>
    <property type="project" value="UniProtKB-SubCell"/>
</dbReference>
<dbReference type="Gene3D" id="2.30.30.90">
    <property type="match status" value="1"/>
</dbReference>
<dbReference type="SUPFAM" id="SSF47979">
    <property type="entry name" value="Iron-dependent repressor protein, dimerization domain"/>
    <property type="match status" value="1"/>
</dbReference>
<reference evidence="9 10" key="1">
    <citation type="submission" date="2016-10" db="EMBL/GenBank/DDBJ databases">
        <authorList>
            <person name="Varghese N."/>
            <person name="Submissions S."/>
        </authorList>
    </citation>
    <scope>NUCLEOTIDE SEQUENCE [LARGE SCALE GENOMIC DNA]</scope>
    <source>
        <strain evidence="9 10">CGMCC 1.3527</strain>
    </source>
</reference>
<dbReference type="GO" id="GO:0046914">
    <property type="term" value="F:transition metal ion binding"/>
    <property type="evidence" value="ECO:0007669"/>
    <property type="project" value="InterPro"/>
</dbReference>
<evidence type="ECO:0000256" key="3">
    <source>
        <dbReference type="ARBA" id="ARBA00011738"/>
    </source>
</evidence>
<dbReference type="Gene3D" id="1.10.60.10">
    <property type="entry name" value="Iron dependent repressor, metal binding and dimerisation domain"/>
    <property type="match status" value="1"/>
</dbReference>
<comment type="subcellular location">
    <subcellularLocation>
        <location evidence="1">Cytoplasm</location>
    </subcellularLocation>
</comment>
<dbReference type="InterPro" id="IPR036388">
    <property type="entry name" value="WH-like_DNA-bd_sf"/>
</dbReference>
<organism evidence="9 10">
    <name type="scientific">Halorubrum xinjiangense</name>
    <dbReference type="NCBI Taxonomy" id="261291"/>
    <lineage>
        <taxon>Archaea</taxon>
        <taxon>Methanobacteriati</taxon>
        <taxon>Methanobacteriota</taxon>
        <taxon>Stenosarchaea group</taxon>
        <taxon>Halobacteria</taxon>
        <taxon>Halobacteriales</taxon>
        <taxon>Haloferacaceae</taxon>
        <taxon>Halorubrum</taxon>
    </lineage>
</organism>
<keyword evidence="5" id="KW-0805">Transcription regulation</keyword>
<dbReference type="InterPro" id="IPR036421">
    <property type="entry name" value="Fe_dep_repressor_sf"/>
</dbReference>
<comment type="subunit">
    <text evidence="3">Homodimer.</text>
</comment>
<evidence type="ECO:0000256" key="5">
    <source>
        <dbReference type="ARBA" id="ARBA00023015"/>
    </source>
</evidence>
<evidence type="ECO:0000256" key="4">
    <source>
        <dbReference type="ARBA" id="ARBA00023004"/>
    </source>
</evidence>
<name>A0A1G7S0R9_9EURY</name>
<dbReference type="OrthoDB" id="24735at2157"/>
<evidence type="ECO:0000313" key="10">
    <source>
        <dbReference type="Proteomes" id="UP000324020"/>
    </source>
</evidence>
<dbReference type="SMART" id="SM00899">
    <property type="entry name" value="FeoA"/>
    <property type="match status" value="1"/>
</dbReference>
<keyword evidence="7" id="KW-0804">Transcription</keyword>
<protein>
    <submittedName>
        <fullName evidence="9">Iron (Metal) dependent repressor, DtxR family</fullName>
    </submittedName>
</protein>
<dbReference type="RefSeq" id="WP_149799810.1">
    <property type="nucleotide sequence ID" value="NZ_FNBO01000018.1"/>
</dbReference>
<dbReference type="SUPFAM" id="SSF50037">
    <property type="entry name" value="C-terminal domain of transcriptional repressors"/>
    <property type="match status" value="1"/>
</dbReference>
<evidence type="ECO:0000259" key="8">
    <source>
        <dbReference type="PROSITE" id="PS50944"/>
    </source>
</evidence>
<dbReference type="Proteomes" id="UP000324020">
    <property type="component" value="Unassembled WGS sequence"/>
</dbReference>
<dbReference type="Pfam" id="PF02742">
    <property type="entry name" value="Fe_dep_repr_C"/>
    <property type="match status" value="1"/>
</dbReference>
<evidence type="ECO:0000256" key="7">
    <source>
        <dbReference type="ARBA" id="ARBA00023163"/>
    </source>
</evidence>
<dbReference type="SUPFAM" id="SSF46785">
    <property type="entry name" value="Winged helix' DNA-binding domain"/>
    <property type="match status" value="1"/>
</dbReference>
<gene>
    <name evidence="9" type="ORF">SAMN04488067_11825</name>
</gene>
<dbReference type="GO" id="GO:0003677">
    <property type="term" value="F:DNA binding"/>
    <property type="evidence" value="ECO:0007669"/>
    <property type="project" value="UniProtKB-KW"/>
</dbReference>
<dbReference type="PANTHER" id="PTHR33238">
    <property type="entry name" value="IRON (METAL) DEPENDENT REPRESSOR, DTXR FAMILY"/>
    <property type="match status" value="1"/>
</dbReference>
<accession>A0A1G7S0R9</accession>
<dbReference type="SMART" id="SM00529">
    <property type="entry name" value="HTH_DTXR"/>
    <property type="match status" value="1"/>
</dbReference>
<comment type="similarity">
    <text evidence="2">Belongs to the DtxR/MntR family.</text>
</comment>
<dbReference type="InterPro" id="IPR022689">
    <property type="entry name" value="Iron_dep_repressor"/>
</dbReference>
<dbReference type="GO" id="GO:0003700">
    <property type="term" value="F:DNA-binding transcription factor activity"/>
    <property type="evidence" value="ECO:0007669"/>
    <property type="project" value="InterPro"/>
</dbReference>
<keyword evidence="4" id="KW-0408">Iron</keyword>
<dbReference type="InterPro" id="IPR008988">
    <property type="entry name" value="Transcriptional_repressor_C"/>
</dbReference>
<dbReference type="InterPro" id="IPR036390">
    <property type="entry name" value="WH_DNA-bd_sf"/>
</dbReference>
<dbReference type="GO" id="GO:0046983">
    <property type="term" value="F:protein dimerization activity"/>
    <property type="evidence" value="ECO:0007669"/>
    <property type="project" value="InterPro"/>
</dbReference>